<dbReference type="RefSeq" id="WP_203828650.1">
    <property type="nucleotide sequence ID" value="NZ_BAAATY010000029.1"/>
</dbReference>
<reference evidence="1 2" key="1">
    <citation type="submission" date="2021-01" db="EMBL/GenBank/DDBJ databases">
        <title>Whole genome shotgun sequence of Actinoplanes palleronii NBRC 14916.</title>
        <authorList>
            <person name="Komaki H."/>
            <person name="Tamura T."/>
        </authorList>
    </citation>
    <scope>NUCLEOTIDE SEQUENCE [LARGE SCALE GENOMIC DNA]</scope>
    <source>
        <strain evidence="1 2">NBRC 14916</strain>
    </source>
</reference>
<gene>
    <name evidence="1" type="ORF">Apa02nite_067550</name>
</gene>
<evidence type="ECO:0000313" key="1">
    <source>
        <dbReference type="EMBL" id="GIE70647.1"/>
    </source>
</evidence>
<keyword evidence="2" id="KW-1185">Reference proteome</keyword>
<accession>A0ABQ4BJ67</accession>
<sequence>MTFSARTSSGRWFRFGPAFLVTSRRPISSEPGRGHEARMALSRWSPLGGHRRLETGHTVVSMMEQHLTKVNRKVRIDRRPDVPFSLLPDLRDPA</sequence>
<comment type="caution">
    <text evidence="1">The sequence shown here is derived from an EMBL/GenBank/DDBJ whole genome shotgun (WGS) entry which is preliminary data.</text>
</comment>
<dbReference type="Proteomes" id="UP000624709">
    <property type="component" value="Unassembled WGS sequence"/>
</dbReference>
<organism evidence="1 2">
    <name type="scientific">Actinoplanes palleronii</name>
    <dbReference type="NCBI Taxonomy" id="113570"/>
    <lineage>
        <taxon>Bacteria</taxon>
        <taxon>Bacillati</taxon>
        <taxon>Actinomycetota</taxon>
        <taxon>Actinomycetes</taxon>
        <taxon>Micromonosporales</taxon>
        <taxon>Micromonosporaceae</taxon>
        <taxon>Actinoplanes</taxon>
    </lineage>
</organism>
<proteinExistence type="predicted"/>
<name>A0ABQ4BJ67_9ACTN</name>
<evidence type="ECO:0000313" key="2">
    <source>
        <dbReference type="Proteomes" id="UP000624709"/>
    </source>
</evidence>
<dbReference type="EMBL" id="BOMS01000108">
    <property type="protein sequence ID" value="GIE70647.1"/>
    <property type="molecule type" value="Genomic_DNA"/>
</dbReference>
<protein>
    <submittedName>
        <fullName evidence="1">Uncharacterized protein</fullName>
    </submittedName>
</protein>